<dbReference type="GO" id="GO:0000124">
    <property type="term" value="C:SAGA complex"/>
    <property type="evidence" value="ECO:0007669"/>
    <property type="project" value="InterPro"/>
</dbReference>
<dbReference type="AlphaFoldDB" id="A0A8D3BJT2"/>
<sequence length="608" mass="68002">MQQVLEYASDRAEYIVESARQRPAKRRLSSGGRKSLYQKLYELYIEECEKEPELKNLRRNVNLLEKLVSQESVSCLVVNLYPGNEGYSLMLRGKNGSDSETIRLPYEEGELLEYLDAEELPPILVDLLEKSQVNIFHCGCVIVEVRDYRQSGNTKMPTYQSRHVLLRPTMQTLICDVHAMTSDHHKWTQDDKLQLESQLILATAEPLCLDPSISVTCTANRLLYNKQKMNTRSMKRCFKRHSRAALNRQQELSHLPMPPQLRLYDYLQRRKERKPAPVVDLKISKIGNCVDMWKQSNCQLTVPKEIDVEKYAVVEKSLQLEDSQPTTVIWPAEEVIDDYTFECEVGGQAQRTKVSIFQSMGDPLVYGKIYCAKEAKAEEDNICCNVIVCDALWLTNLFKCHQQGDGISPIVQTSVLGKVVKHRPPPIKLPSGSGSSSSGNPYSSQTTSGLLKCPTPPPAKSQSLNRKHSMELGQVGLLSPASLSPMGSTQSGSPQTLMSGSNPMLGPGLNLSGILPPGGLMPTMQSAAQTGGHFGLNSSTSLRPLNLLQVCNTVSCMHWVFVCHLELVACCVRITCTAFFFPSLVLFLQLITCTPYYQVIPEPQRRLS</sequence>
<gene>
    <name evidence="4" type="primary">SUPT20H</name>
</gene>
<dbReference type="PANTHER" id="PTHR13526:SF8">
    <property type="entry name" value="TRANSCRIPTION FACTOR SPT20 HOMOLOG"/>
    <property type="match status" value="1"/>
</dbReference>
<reference evidence="4" key="1">
    <citation type="submission" date="2023-05" db="EMBL/GenBank/DDBJ databases">
        <title>High-quality long-read genome of Scophthalmus maximus.</title>
        <authorList>
            <person name="Lien S."/>
            <person name="Martinez P."/>
        </authorList>
    </citation>
    <scope>NUCLEOTIDE SEQUENCE [LARGE SCALE GENOMIC DNA]</scope>
</reference>
<dbReference type="Ensembl" id="ENSSMAT00000044092.1">
    <property type="protein sequence ID" value="ENSSMAP00000035290.1"/>
    <property type="gene ID" value="ENSSMAG00000018788.2"/>
</dbReference>
<evidence type="ECO:0000256" key="1">
    <source>
        <dbReference type="ARBA" id="ARBA00009112"/>
    </source>
</evidence>
<dbReference type="Proteomes" id="UP000694558">
    <property type="component" value="Chromosome 4"/>
</dbReference>
<protein>
    <submittedName>
        <fullName evidence="4">SPT20 homolog, SAGA complex component</fullName>
    </submittedName>
</protein>
<dbReference type="InterPro" id="IPR021950">
    <property type="entry name" value="Spt20"/>
</dbReference>
<comment type="similarity">
    <text evidence="1">Belongs to the SPT20 family.</text>
</comment>
<dbReference type="GO" id="GO:0006357">
    <property type="term" value="P:regulation of transcription by RNA polymerase II"/>
    <property type="evidence" value="ECO:0007669"/>
    <property type="project" value="TreeGrafter"/>
</dbReference>
<feature type="region of interest" description="Disordered" evidence="2">
    <location>
        <begin position="422"/>
        <end position="464"/>
    </location>
</feature>
<evidence type="ECO:0000256" key="2">
    <source>
        <dbReference type="SAM" id="MobiDB-lite"/>
    </source>
</evidence>
<dbReference type="GO" id="GO:0003712">
    <property type="term" value="F:transcription coregulator activity"/>
    <property type="evidence" value="ECO:0007669"/>
    <property type="project" value="InterPro"/>
</dbReference>
<feature type="compositionally biased region" description="Low complexity" evidence="2">
    <location>
        <begin position="429"/>
        <end position="444"/>
    </location>
</feature>
<dbReference type="PANTHER" id="PTHR13526">
    <property type="entry name" value="TRANSCRIPTION FACTOR SPT20 HOMOLOG"/>
    <property type="match status" value="1"/>
</dbReference>
<proteinExistence type="inferred from homology"/>
<evidence type="ECO:0000313" key="5">
    <source>
        <dbReference type="Proteomes" id="UP000694558"/>
    </source>
</evidence>
<accession>A0A8D3BJT2</accession>
<dbReference type="Pfam" id="PF12090">
    <property type="entry name" value="Spt20_SEP"/>
    <property type="match status" value="1"/>
</dbReference>
<evidence type="ECO:0000313" key="4">
    <source>
        <dbReference type="Ensembl" id="ENSSMAP00000035290.1"/>
    </source>
</evidence>
<name>A0A8D3BJT2_SCOMX</name>
<evidence type="ECO:0000259" key="3">
    <source>
        <dbReference type="Pfam" id="PF12090"/>
    </source>
</evidence>
<feature type="region of interest" description="Disordered" evidence="2">
    <location>
        <begin position="483"/>
        <end position="502"/>
    </location>
</feature>
<organism evidence="4 5">
    <name type="scientific">Scophthalmus maximus</name>
    <name type="common">Turbot</name>
    <name type="synonym">Psetta maxima</name>
    <dbReference type="NCBI Taxonomy" id="52904"/>
    <lineage>
        <taxon>Eukaryota</taxon>
        <taxon>Metazoa</taxon>
        <taxon>Chordata</taxon>
        <taxon>Craniata</taxon>
        <taxon>Vertebrata</taxon>
        <taxon>Euteleostomi</taxon>
        <taxon>Actinopterygii</taxon>
        <taxon>Neopterygii</taxon>
        <taxon>Teleostei</taxon>
        <taxon>Neoteleostei</taxon>
        <taxon>Acanthomorphata</taxon>
        <taxon>Carangaria</taxon>
        <taxon>Pleuronectiformes</taxon>
        <taxon>Pleuronectoidei</taxon>
        <taxon>Scophthalmidae</taxon>
        <taxon>Scophthalmus</taxon>
    </lineage>
</organism>
<dbReference type="InterPro" id="IPR046468">
    <property type="entry name" value="Spt20-like_SEP"/>
</dbReference>
<dbReference type="GeneTree" id="ENSGT00390000013549"/>
<reference evidence="4" key="2">
    <citation type="submission" date="2025-08" db="UniProtKB">
        <authorList>
            <consortium name="Ensembl"/>
        </authorList>
    </citation>
    <scope>IDENTIFICATION</scope>
</reference>
<feature type="domain" description="Spt20-like SEP" evidence="3">
    <location>
        <begin position="76"/>
        <end position="217"/>
    </location>
</feature>